<evidence type="ECO:0000256" key="6">
    <source>
        <dbReference type="SAM" id="Phobius"/>
    </source>
</evidence>
<dbReference type="EMBL" id="MGHC01000005">
    <property type="protein sequence ID" value="OGM60824.1"/>
    <property type="molecule type" value="Genomic_DNA"/>
</dbReference>
<dbReference type="AlphaFoldDB" id="A0A1F8B9V2"/>
<evidence type="ECO:0000313" key="9">
    <source>
        <dbReference type="Proteomes" id="UP000179018"/>
    </source>
</evidence>
<dbReference type="InterPro" id="IPR033479">
    <property type="entry name" value="dCache_1"/>
</dbReference>
<evidence type="ECO:0000259" key="7">
    <source>
        <dbReference type="Pfam" id="PF02743"/>
    </source>
</evidence>
<dbReference type="STRING" id="1802516.A3A75_00115"/>
<keyword evidence="3 6" id="KW-0812">Transmembrane</keyword>
<proteinExistence type="predicted"/>
<keyword evidence="5 6" id="KW-0472">Membrane</keyword>
<keyword evidence="4 6" id="KW-1133">Transmembrane helix</keyword>
<evidence type="ECO:0000256" key="3">
    <source>
        <dbReference type="ARBA" id="ARBA00022692"/>
    </source>
</evidence>
<gene>
    <name evidence="8" type="ORF">A3A75_00115</name>
</gene>
<evidence type="ECO:0000256" key="1">
    <source>
        <dbReference type="ARBA" id="ARBA00004651"/>
    </source>
</evidence>
<organism evidence="8 9">
    <name type="scientific">Candidatus Woesebacteria bacterium RIFCSPLOWO2_01_FULL_39_10</name>
    <dbReference type="NCBI Taxonomy" id="1802516"/>
    <lineage>
        <taxon>Bacteria</taxon>
        <taxon>Candidatus Woeseibacteriota</taxon>
    </lineage>
</organism>
<dbReference type="GO" id="GO:0005886">
    <property type="term" value="C:plasma membrane"/>
    <property type="evidence" value="ECO:0007669"/>
    <property type="project" value="UniProtKB-SubCell"/>
</dbReference>
<evidence type="ECO:0000256" key="4">
    <source>
        <dbReference type="ARBA" id="ARBA00022989"/>
    </source>
</evidence>
<comment type="subcellular location">
    <subcellularLocation>
        <location evidence="1">Cell membrane</location>
        <topology evidence="1">Multi-pass membrane protein</topology>
    </subcellularLocation>
</comment>
<evidence type="ECO:0000313" key="8">
    <source>
        <dbReference type="EMBL" id="OGM60824.1"/>
    </source>
</evidence>
<dbReference type="Gene3D" id="3.30.450.20">
    <property type="entry name" value="PAS domain"/>
    <property type="match status" value="1"/>
</dbReference>
<reference evidence="8 9" key="1">
    <citation type="journal article" date="2016" name="Nat. Commun.">
        <title>Thousands of microbial genomes shed light on interconnected biogeochemical processes in an aquifer system.</title>
        <authorList>
            <person name="Anantharaman K."/>
            <person name="Brown C.T."/>
            <person name="Hug L.A."/>
            <person name="Sharon I."/>
            <person name="Castelle C.J."/>
            <person name="Probst A.J."/>
            <person name="Thomas B.C."/>
            <person name="Singh A."/>
            <person name="Wilkins M.J."/>
            <person name="Karaoz U."/>
            <person name="Brodie E.L."/>
            <person name="Williams K.H."/>
            <person name="Hubbard S.S."/>
            <person name="Banfield J.F."/>
        </authorList>
    </citation>
    <scope>NUCLEOTIDE SEQUENCE [LARGE SCALE GENOMIC DNA]</scope>
</reference>
<feature type="domain" description="Cache" evidence="7">
    <location>
        <begin position="37"/>
        <end position="282"/>
    </location>
</feature>
<sequence>MLWRSLPIRAWFFGLFLMVGLGLAYYSVLGLGAKESVTQQFLHRKQTLARAEAGNLVSYFQSFGNSVATLSQLSSINRRDTTTIQDMDTFVEQRRDGGKVGGVVLTDKFGVVQFNSNVIGTRDLGMSLADRDYFVWAKSEPEERYFIGQPVVSRVGASKGEVIAPVAAPVYERGVFAGVVVASVRLKPLTERYLGLLKISDTTDVHLIDNEGDLLYNGSKPELAGSNIFELSQDELFTDSRMLDNLIKNILNKTEEGNLQIDGYLVAYSPVALGSQKWMLVMTSPSQRISELTKPIYIRQTSVLLLTFLTTLLFGIVAASGSKGTKRLEEPNL</sequence>
<name>A0A1F8B9V2_9BACT</name>
<protein>
    <recommendedName>
        <fullName evidence="7">Cache domain-containing protein</fullName>
    </recommendedName>
</protein>
<comment type="caution">
    <text evidence="8">The sequence shown here is derived from an EMBL/GenBank/DDBJ whole genome shotgun (WGS) entry which is preliminary data.</text>
</comment>
<dbReference type="CDD" id="cd12914">
    <property type="entry name" value="PDC1_DGC_like"/>
    <property type="match status" value="1"/>
</dbReference>
<evidence type="ECO:0000256" key="5">
    <source>
        <dbReference type="ARBA" id="ARBA00023136"/>
    </source>
</evidence>
<dbReference type="Proteomes" id="UP000179018">
    <property type="component" value="Unassembled WGS sequence"/>
</dbReference>
<feature type="transmembrane region" description="Helical" evidence="6">
    <location>
        <begin position="297"/>
        <end position="319"/>
    </location>
</feature>
<accession>A0A1F8B9V2</accession>
<feature type="transmembrane region" description="Helical" evidence="6">
    <location>
        <begin position="12"/>
        <end position="33"/>
    </location>
</feature>
<evidence type="ECO:0000256" key="2">
    <source>
        <dbReference type="ARBA" id="ARBA00022475"/>
    </source>
</evidence>
<dbReference type="Pfam" id="PF02743">
    <property type="entry name" value="dCache_1"/>
    <property type="match status" value="1"/>
</dbReference>
<keyword evidence="2" id="KW-1003">Cell membrane</keyword>